<dbReference type="InterPro" id="IPR053522">
    <property type="entry name" value="RNA-guided_endonuclease_TnpB"/>
</dbReference>
<dbReference type="Pfam" id="PF07282">
    <property type="entry name" value="Cas12f1-like_TNB"/>
    <property type="match status" value="1"/>
</dbReference>
<evidence type="ECO:0000313" key="11">
    <source>
        <dbReference type="EMBL" id="RCW48394.1"/>
    </source>
</evidence>
<proteinExistence type="inferred from homology"/>
<keyword evidence="12" id="KW-1185">Reference proteome</keyword>
<dbReference type="PANTHER" id="PTHR30405">
    <property type="entry name" value="TRANSPOSASE"/>
    <property type="match status" value="1"/>
</dbReference>
<feature type="domain" description="Transposase putative helix-turn-helix" evidence="10">
    <location>
        <begin position="6"/>
        <end position="44"/>
    </location>
</feature>
<evidence type="ECO:0000256" key="5">
    <source>
        <dbReference type="ARBA" id="ARBA00022833"/>
    </source>
</evidence>
<dbReference type="NCBIfam" id="NF038281">
    <property type="entry name" value="IS200_TnpB"/>
    <property type="match status" value="1"/>
</dbReference>
<dbReference type="InterPro" id="IPR051399">
    <property type="entry name" value="RNA-guided_DNA_endo/Transpos"/>
</dbReference>
<dbReference type="Pfam" id="PF01385">
    <property type="entry name" value="OrfB_IS605"/>
    <property type="match status" value="1"/>
</dbReference>
<feature type="domain" description="Cas12f1-like TNB" evidence="9">
    <location>
        <begin position="310"/>
        <end position="378"/>
    </location>
</feature>
<dbReference type="AlphaFoldDB" id="A0A368W7H8"/>
<evidence type="ECO:0000259" key="10">
    <source>
        <dbReference type="Pfam" id="PF12323"/>
    </source>
</evidence>
<dbReference type="InterPro" id="IPR001959">
    <property type="entry name" value="Transposase"/>
</dbReference>
<dbReference type="Proteomes" id="UP000252415">
    <property type="component" value="Unassembled WGS sequence"/>
</dbReference>
<organism evidence="11 12">
    <name type="scientific">Paenibacillus prosopidis</name>
    <dbReference type="NCBI Taxonomy" id="630520"/>
    <lineage>
        <taxon>Bacteria</taxon>
        <taxon>Bacillati</taxon>
        <taxon>Bacillota</taxon>
        <taxon>Bacilli</taxon>
        <taxon>Bacillales</taxon>
        <taxon>Paenibacillaceae</taxon>
        <taxon>Paenibacillus</taxon>
    </lineage>
</organism>
<keyword evidence="7" id="KW-0233">DNA recombination</keyword>
<dbReference type="NCBIfam" id="TIGR01766">
    <property type="entry name" value="IS200/IS605 family accessory protein TnpB-like domain"/>
    <property type="match status" value="1"/>
</dbReference>
<sequence length="394" mass="45185">MIPILVHKAYKFRIYPNKEQATLMNKTIGCTRFVFNFFLAKQLEKDAYWHIVEEMKQSGQLPSNEWKGEFFNKYEAIKGVRELKHHYPFLKEADSIALQKSLENLNDSYTRYYKKQNDKPRFKSKKNAVQSYTTKQTNGNITVSGNHIKLPKLGLVRFSKSREVEGRILNATIRLNPSGKYFVSLLAETEVQALPRTHSACGIDVGLKDFAVVSDGTVYPNPKWFRRLEHKLANAQRILARRTKGSSNWHKQRIRIARIHERIANSRNDYLHKISTEIVKNHDIIGIEDLAIKNLLKNANLAKVISEGSWSQFRTLLAYKASWYGKQVIAVARNFASSQICSCCGTKNKDVKNLALREWECPICGSHHHRDLNASINLRNEAIRLLTVGTTGIA</sequence>
<evidence type="ECO:0000259" key="9">
    <source>
        <dbReference type="Pfam" id="PF07282"/>
    </source>
</evidence>
<evidence type="ECO:0000256" key="4">
    <source>
        <dbReference type="ARBA" id="ARBA00022723"/>
    </source>
</evidence>
<evidence type="ECO:0000256" key="6">
    <source>
        <dbReference type="ARBA" id="ARBA00023125"/>
    </source>
</evidence>
<evidence type="ECO:0000259" key="8">
    <source>
        <dbReference type="Pfam" id="PF01385"/>
    </source>
</evidence>
<dbReference type="GO" id="GO:0003677">
    <property type="term" value="F:DNA binding"/>
    <property type="evidence" value="ECO:0007669"/>
    <property type="project" value="UniProtKB-KW"/>
</dbReference>
<comment type="similarity">
    <text evidence="2">In the N-terminal section; belongs to the transposase 2 family.</text>
</comment>
<feature type="domain" description="Probable transposase IS891/IS1136/IS1341" evidence="8">
    <location>
        <begin position="188"/>
        <end position="298"/>
    </location>
</feature>
<comment type="similarity">
    <text evidence="1">In the C-terminal section; belongs to the transposase 35 family.</text>
</comment>
<protein>
    <submittedName>
        <fullName evidence="11">Putative transposase</fullName>
    </submittedName>
</protein>
<dbReference type="GO" id="GO:0032196">
    <property type="term" value="P:transposition"/>
    <property type="evidence" value="ECO:0007669"/>
    <property type="project" value="UniProtKB-KW"/>
</dbReference>
<evidence type="ECO:0000256" key="7">
    <source>
        <dbReference type="ARBA" id="ARBA00023172"/>
    </source>
</evidence>
<keyword evidence="6" id="KW-0238">DNA-binding</keyword>
<evidence type="ECO:0000256" key="1">
    <source>
        <dbReference type="ARBA" id="ARBA00008761"/>
    </source>
</evidence>
<keyword evidence="3" id="KW-0815">Transposition</keyword>
<dbReference type="GO" id="GO:0046872">
    <property type="term" value="F:metal ion binding"/>
    <property type="evidence" value="ECO:0007669"/>
    <property type="project" value="UniProtKB-KW"/>
</dbReference>
<dbReference type="EMBL" id="QPJD01000006">
    <property type="protein sequence ID" value="RCW48394.1"/>
    <property type="molecule type" value="Genomic_DNA"/>
</dbReference>
<keyword evidence="4" id="KW-0479">Metal-binding</keyword>
<name>A0A368W7H8_9BACL</name>
<gene>
    <name evidence="11" type="ORF">DFP97_10694</name>
</gene>
<reference evidence="11 12" key="1">
    <citation type="submission" date="2018-07" db="EMBL/GenBank/DDBJ databases">
        <title>Genomic Encyclopedia of Type Strains, Phase III (KMG-III): the genomes of soil and plant-associated and newly described type strains.</title>
        <authorList>
            <person name="Whitman W."/>
        </authorList>
    </citation>
    <scope>NUCLEOTIDE SEQUENCE [LARGE SCALE GENOMIC DNA]</scope>
    <source>
        <strain evidence="11 12">CECT 7506</strain>
    </source>
</reference>
<keyword evidence="5" id="KW-0862">Zinc</keyword>
<evidence type="ECO:0000256" key="3">
    <source>
        <dbReference type="ARBA" id="ARBA00022578"/>
    </source>
</evidence>
<dbReference type="InterPro" id="IPR010095">
    <property type="entry name" value="Cas12f1-like_TNB"/>
</dbReference>
<dbReference type="InterPro" id="IPR021027">
    <property type="entry name" value="Transposase_put_HTH"/>
</dbReference>
<dbReference type="GO" id="GO:0006310">
    <property type="term" value="P:DNA recombination"/>
    <property type="evidence" value="ECO:0007669"/>
    <property type="project" value="UniProtKB-KW"/>
</dbReference>
<dbReference type="Pfam" id="PF12323">
    <property type="entry name" value="HTH_OrfB_IS605"/>
    <property type="match status" value="1"/>
</dbReference>
<accession>A0A368W7H8</accession>
<dbReference type="PANTHER" id="PTHR30405:SF25">
    <property type="entry name" value="RNA-GUIDED DNA ENDONUCLEASE INSQ-RELATED"/>
    <property type="match status" value="1"/>
</dbReference>
<dbReference type="NCBIfam" id="NF040570">
    <property type="entry name" value="guided_TnpB"/>
    <property type="match status" value="1"/>
</dbReference>
<evidence type="ECO:0000256" key="2">
    <source>
        <dbReference type="ARBA" id="ARBA00011044"/>
    </source>
</evidence>
<comment type="caution">
    <text evidence="11">The sequence shown here is derived from an EMBL/GenBank/DDBJ whole genome shotgun (WGS) entry which is preliminary data.</text>
</comment>
<evidence type="ECO:0000313" key="12">
    <source>
        <dbReference type="Proteomes" id="UP000252415"/>
    </source>
</evidence>